<comment type="caution">
    <text evidence="1">The sequence shown here is derived from an EMBL/GenBank/DDBJ whole genome shotgun (WGS) entry which is preliminary data.</text>
</comment>
<evidence type="ECO:0000313" key="2">
    <source>
        <dbReference type="Proteomes" id="UP001519921"/>
    </source>
</evidence>
<evidence type="ECO:0000313" key="1">
    <source>
        <dbReference type="EMBL" id="MBW6411838.1"/>
    </source>
</evidence>
<dbReference type="Proteomes" id="UP001519921">
    <property type="component" value="Unassembled WGS sequence"/>
</dbReference>
<name>A0ABS7AUC7_9CLOT</name>
<reference evidence="1 2" key="1">
    <citation type="submission" date="2021-07" db="EMBL/GenBank/DDBJ databases">
        <title>Clostridium weizhouense sp. nov., an anaerobic bacterium isolated from activated sludge of Petroleum wastewater.</title>
        <authorList>
            <person name="Li Q."/>
        </authorList>
    </citation>
    <scope>NUCLEOTIDE SEQUENCE [LARGE SCALE GENOMIC DNA]</scope>
    <source>
        <strain evidence="1 2">YB-6</strain>
    </source>
</reference>
<organism evidence="1 2">
    <name type="scientific">Clostridium weizhouense</name>
    <dbReference type="NCBI Taxonomy" id="2859781"/>
    <lineage>
        <taxon>Bacteria</taxon>
        <taxon>Bacillati</taxon>
        <taxon>Bacillota</taxon>
        <taxon>Clostridia</taxon>
        <taxon>Eubacteriales</taxon>
        <taxon>Clostridiaceae</taxon>
        <taxon>Clostridium</taxon>
    </lineage>
</organism>
<dbReference type="EMBL" id="JAHXPT010000021">
    <property type="protein sequence ID" value="MBW6411838.1"/>
    <property type="molecule type" value="Genomic_DNA"/>
</dbReference>
<sequence>MKIPISFKKSEEELYIFLNSKRSPSIYVKDLLEKEMKKDIKKDDKNNEYDGFDF</sequence>
<gene>
    <name evidence="1" type="ORF">KYD98_17285</name>
</gene>
<proteinExistence type="predicted"/>
<dbReference type="RefSeq" id="WP_219781303.1">
    <property type="nucleotide sequence ID" value="NZ_JAHXPT010000021.1"/>
</dbReference>
<protein>
    <submittedName>
        <fullName evidence="1">Uncharacterized protein</fullName>
    </submittedName>
</protein>
<keyword evidence="2" id="KW-1185">Reference proteome</keyword>
<accession>A0ABS7AUC7</accession>